<dbReference type="GO" id="GO:0005524">
    <property type="term" value="F:ATP binding"/>
    <property type="evidence" value="ECO:0007669"/>
    <property type="project" value="InterPro"/>
</dbReference>
<gene>
    <name evidence="2" type="ORF">Eint_010610</name>
</gene>
<dbReference type="InterPro" id="IPR006083">
    <property type="entry name" value="PRK/URK"/>
</dbReference>
<keyword evidence="2" id="KW-0808">Transferase</keyword>
<protein>
    <submittedName>
        <fullName evidence="2">Uridine kinase</fullName>
    </submittedName>
</protein>
<dbReference type="EMBL" id="CP001942">
    <property type="protein sequence ID" value="ADM10924.1"/>
    <property type="molecule type" value="Genomic_DNA"/>
</dbReference>
<proteinExistence type="predicted"/>
<keyword evidence="2" id="KW-0418">Kinase</keyword>
<dbReference type="Gene3D" id="3.40.50.300">
    <property type="entry name" value="P-loop containing nucleotide triphosphate hydrolases"/>
    <property type="match status" value="1"/>
</dbReference>
<dbReference type="Proteomes" id="UP000002313">
    <property type="component" value="Chromosome I"/>
</dbReference>
<dbReference type="OrthoDB" id="2195084at2759"/>
<dbReference type="RefSeq" id="XP_003072284.1">
    <property type="nucleotide sequence ID" value="XM_003072238.1"/>
</dbReference>
<dbReference type="AlphaFoldDB" id="E0S5D9"/>
<name>E0S5D9_ENCIT</name>
<keyword evidence="3" id="KW-1185">Reference proteome</keyword>
<dbReference type="VEuPathDB" id="MicrosporidiaDB:Eint_010610"/>
<feature type="domain" description="Phosphoribulokinase/uridine kinase" evidence="1">
    <location>
        <begin position="38"/>
        <end position="150"/>
    </location>
</feature>
<dbReference type="GeneID" id="9698526"/>
<dbReference type="InterPro" id="IPR027417">
    <property type="entry name" value="P-loop_NTPase"/>
</dbReference>
<organism evidence="2 3">
    <name type="scientific">Encephalitozoon intestinalis (strain ATCC 50506)</name>
    <name type="common">Microsporidian parasite</name>
    <name type="synonym">Septata intestinalis</name>
    <dbReference type="NCBI Taxonomy" id="876142"/>
    <lineage>
        <taxon>Eukaryota</taxon>
        <taxon>Fungi</taxon>
        <taxon>Fungi incertae sedis</taxon>
        <taxon>Microsporidia</taxon>
        <taxon>Unikaryonidae</taxon>
        <taxon>Encephalitozoon</taxon>
    </lineage>
</organism>
<evidence type="ECO:0000313" key="3">
    <source>
        <dbReference type="Proteomes" id="UP000002313"/>
    </source>
</evidence>
<dbReference type="GO" id="GO:0016301">
    <property type="term" value="F:kinase activity"/>
    <property type="evidence" value="ECO:0007669"/>
    <property type="project" value="UniProtKB-KW"/>
</dbReference>
<sequence>MTSERCNQDVQCDSDSKRIEGILEKCFEGPYDPERRYIICIQGPTSSGKSTFARRLHGLLNRNGINTYLLALDSYYFKPINPDLDEEDYDFDNPAALDWESIFCVLKRLRDKSPFLEHRTYSGSTYGKAFVWKEKNSMPNVVIIEGVQGFNTVCDKIFNIEMFDPYHSSKPIEDEFVDRSLDLGDFKILKIFMANCASKVLSVRLRRDEMRGRKRDAIIRRFYSKTLPSMLRWIYSPMYTEFIKVIHGNFNSKKIELLMNELSLYFFGKEIPTEETKEMDLYQEFGVECTGECRYGEGPYISLDDKV</sequence>
<evidence type="ECO:0000259" key="1">
    <source>
        <dbReference type="Pfam" id="PF00485"/>
    </source>
</evidence>
<reference evidence="2 3" key="2">
    <citation type="journal article" date="2012" name="Proc. Natl. Acad. Sci. U.S.A.">
        <title>Gain and loss of multiple functionally related, horizontally transferred genes in the reduced genomes of two microsporidian parasites.</title>
        <authorList>
            <person name="Pombert J.-F."/>
            <person name="Selman M."/>
            <person name="Burki F."/>
            <person name="Bardell F.T."/>
            <person name="Farinelli L."/>
            <person name="Solter L.F."/>
            <person name="Whitman D.W."/>
            <person name="Weiss L.M."/>
            <person name="Corradi N."/>
            <person name="Keeling P.J."/>
        </authorList>
    </citation>
    <scope>NUCLEOTIDE SEQUENCE [LARGE SCALE GENOMIC DNA]</scope>
    <source>
        <strain evidence="2 3">ATCC 50506</strain>
    </source>
</reference>
<dbReference type="KEGG" id="ein:Eint_010610"/>
<dbReference type="PANTHER" id="PTHR10285">
    <property type="entry name" value="URIDINE KINASE"/>
    <property type="match status" value="1"/>
</dbReference>
<reference evidence="2 3" key="1">
    <citation type="journal article" date="2010" name="Nat. Commun.">
        <title>The complete sequence of the smallest known nuclear genome from the microsporidian Encephalitozoon intestinalis.</title>
        <authorList>
            <person name="Corradi N."/>
            <person name="Pombert J.-F."/>
            <person name="Farinelli L."/>
            <person name="Didier E.S."/>
            <person name="Keeling P.J."/>
        </authorList>
    </citation>
    <scope>NUCLEOTIDE SEQUENCE [LARGE SCALE GENOMIC DNA]</scope>
    <source>
        <strain evidence="2 3">ATCC 50506</strain>
    </source>
</reference>
<dbReference type="SUPFAM" id="SSF52540">
    <property type="entry name" value="P-loop containing nucleoside triphosphate hydrolases"/>
    <property type="match status" value="1"/>
</dbReference>
<accession>E0S5D9</accession>
<evidence type="ECO:0000313" key="2">
    <source>
        <dbReference type="EMBL" id="ADM10924.1"/>
    </source>
</evidence>
<dbReference type="Pfam" id="PF00485">
    <property type="entry name" value="PRK"/>
    <property type="match status" value="1"/>
</dbReference>
<dbReference type="HOGENOM" id="CLU_059424_0_0_1"/>